<proteinExistence type="predicted"/>
<feature type="transmembrane region" description="Helical" evidence="2">
    <location>
        <begin position="117"/>
        <end position="137"/>
    </location>
</feature>
<dbReference type="KEGG" id="psul:AU252_17500"/>
<evidence type="ECO:0000313" key="3">
    <source>
        <dbReference type="EMBL" id="ALV42730.1"/>
    </source>
</evidence>
<evidence type="ECO:0000256" key="2">
    <source>
        <dbReference type="SAM" id="Phobius"/>
    </source>
</evidence>
<gene>
    <name evidence="3" type="ORF">AU252_17500</name>
</gene>
<reference evidence="3 4" key="1">
    <citation type="submission" date="2015-12" db="EMBL/GenBank/DDBJ databases">
        <authorList>
            <person name="Shamseldin A."/>
            <person name="Moawad H."/>
            <person name="Abd El-Rahim W.M."/>
            <person name="Sadowsky M.J."/>
        </authorList>
    </citation>
    <scope>NUCLEOTIDE SEQUENCE [LARGE SCALE GENOMIC DNA]</scope>
    <source>
        <strain evidence="3 4">Ar51</strain>
    </source>
</reference>
<dbReference type="RefSeq" id="WP_058931811.1">
    <property type="nucleotide sequence ID" value="NZ_CP013747.1"/>
</dbReference>
<name>A0A0U3QC10_9MICC</name>
<evidence type="ECO:0000256" key="1">
    <source>
        <dbReference type="SAM" id="MobiDB-lite"/>
    </source>
</evidence>
<dbReference type="Proteomes" id="UP000065151">
    <property type="component" value="Chromosome"/>
</dbReference>
<protein>
    <submittedName>
        <fullName evidence="3">Uncharacterized protein</fullName>
    </submittedName>
</protein>
<keyword evidence="2" id="KW-0472">Membrane</keyword>
<feature type="compositionally biased region" description="Low complexity" evidence="1">
    <location>
        <begin position="163"/>
        <end position="172"/>
    </location>
</feature>
<keyword evidence="2" id="KW-0812">Transmembrane</keyword>
<keyword evidence="2" id="KW-1133">Transmembrane helix</keyword>
<feature type="region of interest" description="Disordered" evidence="1">
    <location>
        <begin position="244"/>
        <end position="301"/>
    </location>
</feature>
<dbReference type="AlphaFoldDB" id="A0A0U3QC10"/>
<feature type="compositionally biased region" description="Basic and acidic residues" evidence="1">
    <location>
        <begin position="173"/>
        <end position="186"/>
    </location>
</feature>
<feature type="region of interest" description="Disordered" evidence="1">
    <location>
        <begin position="160"/>
        <end position="192"/>
    </location>
</feature>
<feature type="compositionally biased region" description="Low complexity" evidence="1">
    <location>
        <begin position="270"/>
        <end position="285"/>
    </location>
</feature>
<feature type="transmembrane region" description="Helical" evidence="2">
    <location>
        <begin position="91"/>
        <end position="111"/>
    </location>
</feature>
<sequence>MILVVAVVLWIVWVAPYVLRNRRHQAQAAGDFLTEVPAIESSDPRAGTVLNIAAQQEKAMEIRKSPETATETSGNATTRGAFRIRYGRTGIALVGVLALLTAFVSGVLLPFGIGSALLPVTGLAATVAAVALLRFLAVRDRKAKVNAAFRSAMSAPVRRQGSAAADTAARPAARPESRLFDAEAHQPKPKPKPLTAMELREAALAVAVAAGDASAAAASLEPAVTTWEPVDVPKPVYVEAAKAERPAPQPLDLPEAPKAVGKPSLKQGVPAATPGAPAAKPLTKAQSALSNLDDVLQRRRA</sequence>
<organism evidence="3">
    <name type="scientific">Pseudarthrobacter sulfonivorans</name>
    <dbReference type="NCBI Taxonomy" id="121292"/>
    <lineage>
        <taxon>Bacteria</taxon>
        <taxon>Bacillati</taxon>
        <taxon>Actinomycetota</taxon>
        <taxon>Actinomycetes</taxon>
        <taxon>Micrococcales</taxon>
        <taxon>Micrococcaceae</taxon>
        <taxon>Pseudarthrobacter</taxon>
    </lineage>
</organism>
<dbReference type="STRING" id="121292.AU252_17500"/>
<dbReference type="EMBL" id="CP013747">
    <property type="protein sequence ID" value="ALV42730.1"/>
    <property type="molecule type" value="Genomic_DNA"/>
</dbReference>
<evidence type="ECO:0000313" key="4">
    <source>
        <dbReference type="Proteomes" id="UP000065151"/>
    </source>
</evidence>
<accession>A0A0U3QC10</accession>